<sequence length="222" mass="23651">MSNRRRFITGLLAAGSAAVAGCGDTENGGAEPAEESDPNAELEAEPEPDESQQDQVAATLQTSKGAIEVELYGDRAPRTVDNFVRLATGSREWTDPETGDTVTGTPLYEDVLFHRVIDGFMIQTGDPTGTGRGGPGYMFDDEFHEELRHDGPGVLSMANSGPDTNGSQFFITLEATPHLDDRHSVFGQVTAGLNVVRDIGSVETEGDDRPVDPVALESVGIE</sequence>
<keyword evidence="3" id="KW-0963">Cytoplasm</keyword>
<dbReference type="PROSITE" id="PS00170">
    <property type="entry name" value="CSA_PPIASE_1"/>
    <property type="match status" value="1"/>
</dbReference>
<evidence type="ECO:0000256" key="6">
    <source>
        <dbReference type="SAM" id="MobiDB-lite"/>
    </source>
</evidence>
<evidence type="ECO:0000259" key="7">
    <source>
        <dbReference type="PROSITE" id="PS50072"/>
    </source>
</evidence>
<dbReference type="RefSeq" id="WP_379780102.1">
    <property type="nucleotide sequence ID" value="NZ_JBHSWW010000051.1"/>
</dbReference>
<evidence type="ECO:0000256" key="5">
    <source>
        <dbReference type="ARBA" id="ARBA00023235"/>
    </source>
</evidence>
<dbReference type="Pfam" id="PF00160">
    <property type="entry name" value="Pro_isomerase"/>
    <property type="match status" value="1"/>
</dbReference>
<evidence type="ECO:0000313" key="8">
    <source>
        <dbReference type="EMBL" id="MFC6752942.1"/>
    </source>
</evidence>
<dbReference type="FunFam" id="2.40.100.10:FF:000028">
    <property type="entry name" value="Peptidyl-prolyl cis-trans isomerase"/>
    <property type="match status" value="1"/>
</dbReference>
<dbReference type="SUPFAM" id="SSF50891">
    <property type="entry name" value="Cyclophilin-like"/>
    <property type="match status" value="1"/>
</dbReference>
<dbReference type="CDD" id="cd00317">
    <property type="entry name" value="cyclophilin"/>
    <property type="match status" value="1"/>
</dbReference>
<evidence type="ECO:0000256" key="1">
    <source>
        <dbReference type="ARBA" id="ARBA00004496"/>
    </source>
</evidence>
<dbReference type="InterPro" id="IPR006311">
    <property type="entry name" value="TAT_signal"/>
</dbReference>
<dbReference type="PROSITE" id="PS50072">
    <property type="entry name" value="CSA_PPIASE_2"/>
    <property type="match status" value="1"/>
</dbReference>
<evidence type="ECO:0000256" key="4">
    <source>
        <dbReference type="ARBA" id="ARBA00023110"/>
    </source>
</evidence>
<name>A0ABD5SDC8_9EURY</name>
<dbReference type="EC" id="5.2.1.8" evidence="2"/>
<dbReference type="PROSITE" id="PS51257">
    <property type="entry name" value="PROKAR_LIPOPROTEIN"/>
    <property type="match status" value="1"/>
</dbReference>
<comment type="caution">
    <text evidence="8">The sequence shown here is derived from an EMBL/GenBank/DDBJ whole genome shotgun (WGS) entry which is preliminary data.</text>
</comment>
<proteinExistence type="predicted"/>
<dbReference type="InterPro" id="IPR020892">
    <property type="entry name" value="Cyclophilin-type_PPIase_CS"/>
</dbReference>
<dbReference type="GO" id="GO:0003755">
    <property type="term" value="F:peptidyl-prolyl cis-trans isomerase activity"/>
    <property type="evidence" value="ECO:0007669"/>
    <property type="project" value="UniProtKB-KW"/>
</dbReference>
<feature type="region of interest" description="Disordered" evidence="6">
    <location>
        <begin position="20"/>
        <end position="54"/>
    </location>
</feature>
<dbReference type="Gene3D" id="2.40.100.10">
    <property type="entry name" value="Cyclophilin-like"/>
    <property type="match status" value="1"/>
</dbReference>
<dbReference type="PANTHER" id="PTHR45625:SF4">
    <property type="entry name" value="PEPTIDYLPROLYL ISOMERASE DOMAIN AND WD REPEAT-CONTAINING PROTEIN 1"/>
    <property type="match status" value="1"/>
</dbReference>
<dbReference type="InterPro" id="IPR002130">
    <property type="entry name" value="Cyclophilin-type_PPIase_dom"/>
</dbReference>
<accession>A0ABD5SDC8</accession>
<evidence type="ECO:0000256" key="2">
    <source>
        <dbReference type="ARBA" id="ARBA00013194"/>
    </source>
</evidence>
<protein>
    <recommendedName>
        <fullName evidence="2">peptidylprolyl isomerase</fullName>
        <ecNumber evidence="2">5.2.1.8</ecNumber>
    </recommendedName>
</protein>
<dbReference type="PANTHER" id="PTHR45625">
    <property type="entry name" value="PEPTIDYL-PROLYL CIS-TRANS ISOMERASE-RELATED"/>
    <property type="match status" value="1"/>
</dbReference>
<feature type="region of interest" description="Disordered" evidence="6">
    <location>
        <begin position="203"/>
        <end position="222"/>
    </location>
</feature>
<dbReference type="PRINTS" id="PR00153">
    <property type="entry name" value="CSAPPISMRASE"/>
</dbReference>
<keyword evidence="4" id="KW-0697">Rotamase</keyword>
<dbReference type="InterPro" id="IPR044666">
    <property type="entry name" value="Cyclophilin_A-like"/>
</dbReference>
<dbReference type="Proteomes" id="UP001596442">
    <property type="component" value="Unassembled WGS sequence"/>
</dbReference>
<dbReference type="PROSITE" id="PS51318">
    <property type="entry name" value="TAT"/>
    <property type="match status" value="1"/>
</dbReference>
<dbReference type="GO" id="GO:0005737">
    <property type="term" value="C:cytoplasm"/>
    <property type="evidence" value="ECO:0007669"/>
    <property type="project" value="UniProtKB-SubCell"/>
</dbReference>
<evidence type="ECO:0000256" key="3">
    <source>
        <dbReference type="ARBA" id="ARBA00022490"/>
    </source>
</evidence>
<organism evidence="8 9">
    <name type="scientific">Halorubrum tibetense</name>
    <dbReference type="NCBI Taxonomy" id="175631"/>
    <lineage>
        <taxon>Archaea</taxon>
        <taxon>Methanobacteriati</taxon>
        <taxon>Methanobacteriota</taxon>
        <taxon>Stenosarchaea group</taxon>
        <taxon>Halobacteria</taxon>
        <taxon>Halobacteriales</taxon>
        <taxon>Haloferacaceae</taxon>
        <taxon>Halorubrum</taxon>
    </lineage>
</organism>
<feature type="compositionally biased region" description="Acidic residues" evidence="6">
    <location>
        <begin position="32"/>
        <end position="52"/>
    </location>
</feature>
<dbReference type="AlphaFoldDB" id="A0ABD5SDC8"/>
<evidence type="ECO:0000313" key="9">
    <source>
        <dbReference type="Proteomes" id="UP001596442"/>
    </source>
</evidence>
<keyword evidence="5 8" id="KW-0413">Isomerase</keyword>
<dbReference type="InterPro" id="IPR029000">
    <property type="entry name" value="Cyclophilin-like_dom_sf"/>
</dbReference>
<reference evidence="8 9" key="1">
    <citation type="journal article" date="2019" name="Int. J. Syst. Evol. Microbiol.">
        <title>The Global Catalogue of Microorganisms (GCM) 10K type strain sequencing project: providing services to taxonomists for standard genome sequencing and annotation.</title>
        <authorList>
            <consortium name="The Broad Institute Genomics Platform"/>
            <consortium name="The Broad Institute Genome Sequencing Center for Infectious Disease"/>
            <person name="Wu L."/>
            <person name="Ma J."/>
        </authorList>
    </citation>
    <scope>NUCLEOTIDE SEQUENCE [LARGE SCALE GENOMIC DNA]</scope>
    <source>
        <strain evidence="8 9">CGMCC 1.3239</strain>
    </source>
</reference>
<keyword evidence="9" id="KW-1185">Reference proteome</keyword>
<feature type="domain" description="PPIase cyclophilin-type" evidence="7">
    <location>
        <begin position="65"/>
        <end position="221"/>
    </location>
</feature>
<gene>
    <name evidence="8" type="ORF">ACFQEU_05600</name>
</gene>
<comment type="subcellular location">
    <subcellularLocation>
        <location evidence="1">Cytoplasm</location>
    </subcellularLocation>
</comment>
<dbReference type="EMBL" id="JBHSWW010000051">
    <property type="protein sequence ID" value="MFC6752942.1"/>
    <property type="molecule type" value="Genomic_DNA"/>
</dbReference>